<evidence type="ECO:0000313" key="3">
    <source>
        <dbReference type="Proteomes" id="UP000813444"/>
    </source>
</evidence>
<comment type="caution">
    <text evidence="2">The sequence shown here is derived from an EMBL/GenBank/DDBJ whole genome shotgun (WGS) entry which is preliminary data.</text>
</comment>
<protein>
    <recommendedName>
        <fullName evidence="4">C2H2-type domain-containing protein</fullName>
    </recommendedName>
</protein>
<dbReference type="Proteomes" id="UP000813444">
    <property type="component" value="Unassembled WGS sequence"/>
</dbReference>
<dbReference type="PANTHER" id="PTHR38166:SF1">
    <property type="entry name" value="C2H2-TYPE DOMAIN-CONTAINING PROTEIN"/>
    <property type="match status" value="1"/>
</dbReference>
<sequence length="340" mass="38584">MRQSPSREPSSSHAPLALRGGAESEESAAASRASGVKRSCDHVQEAESILGAMDWPSDTESDASYDEATGHGKVVLDADHALNALRPEIRKFVFEKFREWEESARFTVPPEFRLPSPKRHRRSSKKPRASEDLEASEVSDDYLIIPQNDGYFRIACPFSVSDPGAYKSCMVQYDLKTIEDVIRHVQYHHRIPPYCPRCNAIFSRASVRDDHLKTRTCTVRSPKVIPGLSWNQVDRITDFDDARAGDRARWMRIWEICFPSEQPSSPLYLSSGVGRLVSLCRGFWAAHGFEYIMQVAERLGAEKVESWVEEGAIDALTNSALQDLLENIFQEWDMNEFRRA</sequence>
<feature type="region of interest" description="Disordered" evidence="1">
    <location>
        <begin position="1"/>
        <end position="42"/>
    </location>
</feature>
<evidence type="ECO:0000313" key="2">
    <source>
        <dbReference type="EMBL" id="KAH7321328.1"/>
    </source>
</evidence>
<gene>
    <name evidence="2" type="ORF">B0I35DRAFT_477824</name>
</gene>
<keyword evidence="3" id="KW-1185">Reference proteome</keyword>
<evidence type="ECO:0008006" key="4">
    <source>
        <dbReference type="Google" id="ProtNLM"/>
    </source>
</evidence>
<dbReference type="AlphaFoldDB" id="A0A8K0SUQ7"/>
<accession>A0A8K0SUQ7</accession>
<feature type="compositionally biased region" description="Polar residues" evidence="1">
    <location>
        <begin position="1"/>
        <end position="13"/>
    </location>
</feature>
<dbReference type="OrthoDB" id="5241264at2759"/>
<name>A0A8K0SUQ7_9HYPO</name>
<dbReference type="EMBL" id="JAGPNK010000005">
    <property type="protein sequence ID" value="KAH7321328.1"/>
    <property type="molecule type" value="Genomic_DNA"/>
</dbReference>
<feature type="region of interest" description="Disordered" evidence="1">
    <location>
        <begin position="111"/>
        <end position="133"/>
    </location>
</feature>
<proteinExistence type="predicted"/>
<feature type="region of interest" description="Disordered" evidence="1">
    <location>
        <begin position="47"/>
        <end position="66"/>
    </location>
</feature>
<dbReference type="PANTHER" id="PTHR38166">
    <property type="entry name" value="C2H2-TYPE DOMAIN-CONTAINING PROTEIN-RELATED"/>
    <property type="match status" value="1"/>
</dbReference>
<organism evidence="2 3">
    <name type="scientific">Stachybotrys elegans</name>
    <dbReference type="NCBI Taxonomy" id="80388"/>
    <lineage>
        <taxon>Eukaryota</taxon>
        <taxon>Fungi</taxon>
        <taxon>Dikarya</taxon>
        <taxon>Ascomycota</taxon>
        <taxon>Pezizomycotina</taxon>
        <taxon>Sordariomycetes</taxon>
        <taxon>Hypocreomycetidae</taxon>
        <taxon>Hypocreales</taxon>
        <taxon>Stachybotryaceae</taxon>
        <taxon>Stachybotrys</taxon>
    </lineage>
</organism>
<reference evidence="2" key="1">
    <citation type="journal article" date="2021" name="Nat. Commun.">
        <title>Genetic determinants of endophytism in the Arabidopsis root mycobiome.</title>
        <authorList>
            <person name="Mesny F."/>
            <person name="Miyauchi S."/>
            <person name="Thiergart T."/>
            <person name="Pickel B."/>
            <person name="Atanasova L."/>
            <person name="Karlsson M."/>
            <person name="Huettel B."/>
            <person name="Barry K.W."/>
            <person name="Haridas S."/>
            <person name="Chen C."/>
            <person name="Bauer D."/>
            <person name="Andreopoulos W."/>
            <person name="Pangilinan J."/>
            <person name="LaButti K."/>
            <person name="Riley R."/>
            <person name="Lipzen A."/>
            <person name="Clum A."/>
            <person name="Drula E."/>
            <person name="Henrissat B."/>
            <person name="Kohler A."/>
            <person name="Grigoriev I.V."/>
            <person name="Martin F.M."/>
            <person name="Hacquard S."/>
        </authorList>
    </citation>
    <scope>NUCLEOTIDE SEQUENCE</scope>
    <source>
        <strain evidence="2">MPI-CAGE-CH-0235</strain>
    </source>
</reference>
<feature type="compositionally biased region" description="Basic residues" evidence="1">
    <location>
        <begin position="116"/>
        <end position="127"/>
    </location>
</feature>
<evidence type="ECO:0000256" key="1">
    <source>
        <dbReference type="SAM" id="MobiDB-lite"/>
    </source>
</evidence>